<evidence type="ECO:0000313" key="1">
    <source>
        <dbReference type="EMBL" id="KAF5645807.1"/>
    </source>
</evidence>
<dbReference type="Gene3D" id="3.30.559.10">
    <property type="entry name" value="Chloramphenicol acetyltransferase-like domain"/>
    <property type="match status" value="2"/>
</dbReference>
<sequence>MSTDIPFTPSAYFTSTTIQPQPIAHGKIVKLSAIDQIAPRDYISSCLYFPASQNADKRHIFHLFERALVNTIIDIPELACSVRRPTENDREEVELLFDSNQGPRLNYKDYTAPELRPLWKFGTFHQLERAYFPLDIPRHIIFGTSAKLVPGASIPALVLQCNFISGGLILGTCLHHVAGDGVCNFILHKTLGMHLAAITKGLGLRTMPITPLDRSSVVEGEQGVTLEEFPDWKLTETSSTFLNPTNYEVAEVQSVEHGIFFISAENLSLLKNHVLKGAVNTKLSTTEAICAFLWRHVVMARQMDHHRYPEAKLSITVDARERMESPPLPSNYWGNFAEPNAVARAPVARLQNGEDRNEIYLELASSVKRAIAAVNNKAVRRLVGLLNQMPKTTSLTWNVDRYPGPDMLIVCLQAHRYNDIYFGRHLGYPSAFRVTVGDTEGKPDGRCIILPPPHSEIRSLELILQYDSGTLERLESNVEFSKFFMRRN</sequence>
<name>A0A8H5S5K0_9HYPO</name>
<dbReference type="PANTHER" id="PTHR31642">
    <property type="entry name" value="TRICHOTHECENE 3-O-ACETYLTRANSFERASE"/>
    <property type="match status" value="1"/>
</dbReference>
<gene>
    <name evidence="1" type="ORF">FTJAE_2237</name>
</gene>
<keyword evidence="2" id="KW-1185">Reference proteome</keyword>
<proteinExistence type="predicted"/>
<dbReference type="GO" id="GO:0016747">
    <property type="term" value="F:acyltransferase activity, transferring groups other than amino-acyl groups"/>
    <property type="evidence" value="ECO:0007669"/>
    <property type="project" value="TreeGrafter"/>
</dbReference>
<dbReference type="AlphaFoldDB" id="A0A8H5S5K0"/>
<dbReference type="Proteomes" id="UP000530670">
    <property type="component" value="Unassembled WGS sequence"/>
</dbReference>
<accession>A0A8H5S5K0</accession>
<dbReference type="InterPro" id="IPR050317">
    <property type="entry name" value="Plant_Fungal_Acyltransferase"/>
</dbReference>
<keyword evidence="1" id="KW-0808">Transferase</keyword>
<evidence type="ECO:0000313" key="2">
    <source>
        <dbReference type="Proteomes" id="UP000530670"/>
    </source>
</evidence>
<protein>
    <submittedName>
        <fullName evidence="1">Trichothecene 3-o-acetyltransferase</fullName>
    </submittedName>
</protein>
<dbReference type="OrthoDB" id="1862401at2759"/>
<comment type="caution">
    <text evidence="1">The sequence shown here is derived from an EMBL/GenBank/DDBJ whole genome shotgun (WGS) entry which is preliminary data.</text>
</comment>
<dbReference type="Pfam" id="PF02458">
    <property type="entry name" value="Transferase"/>
    <property type="match status" value="1"/>
</dbReference>
<reference evidence="1 2" key="1">
    <citation type="submission" date="2020-05" db="EMBL/GenBank/DDBJ databases">
        <title>Identification and distribution of gene clusters putatively required for synthesis of sphingolipid metabolism inhibitors in phylogenetically diverse species of the filamentous fungus Fusarium.</title>
        <authorList>
            <person name="Kim H.-S."/>
            <person name="Busman M."/>
            <person name="Brown D.W."/>
            <person name="Divon H."/>
            <person name="Uhlig S."/>
            <person name="Proctor R.H."/>
        </authorList>
    </citation>
    <scope>NUCLEOTIDE SEQUENCE [LARGE SCALE GENOMIC DNA]</scope>
    <source>
        <strain evidence="1 2">NRRL 66243</strain>
    </source>
</reference>
<dbReference type="PANTHER" id="PTHR31642:SF315">
    <property type="entry name" value="ACYLTRANSFERASE EASC"/>
    <property type="match status" value="1"/>
</dbReference>
<dbReference type="InterPro" id="IPR023213">
    <property type="entry name" value="CAT-like_dom_sf"/>
</dbReference>
<dbReference type="GeneID" id="59300680"/>
<organism evidence="1 2">
    <name type="scientific">Fusarium tjaetaba</name>
    <dbReference type="NCBI Taxonomy" id="1567544"/>
    <lineage>
        <taxon>Eukaryota</taxon>
        <taxon>Fungi</taxon>
        <taxon>Dikarya</taxon>
        <taxon>Ascomycota</taxon>
        <taxon>Pezizomycotina</taxon>
        <taxon>Sordariomycetes</taxon>
        <taxon>Hypocreomycetidae</taxon>
        <taxon>Hypocreales</taxon>
        <taxon>Nectriaceae</taxon>
        <taxon>Fusarium</taxon>
        <taxon>Fusarium fujikuroi species complex</taxon>
    </lineage>
</organism>
<dbReference type="RefSeq" id="XP_037210489.1">
    <property type="nucleotide sequence ID" value="XM_037348410.1"/>
</dbReference>
<dbReference type="EMBL" id="JAAQRI010000041">
    <property type="protein sequence ID" value="KAF5645807.1"/>
    <property type="molecule type" value="Genomic_DNA"/>
</dbReference>